<evidence type="ECO:0000313" key="3">
    <source>
        <dbReference type="Proteomes" id="UP000234323"/>
    </source>
</evidence>
<keyword evidence="3" id="KW-1185">Reference proteome</keyword>
<dbReference type="AlphaFoldDB" id="A0A2I1GVW3"/>
<feature type="transmembrane region" description="Helical" evidence="1">
    <location>
        <begin position="65"/>
        <end position="90"/>
    </location>
</feature>
<comment type="caution">
    <text evidence="2">The sequence shown here is derived from an EMBL/GenBank/DDBJ whole genome shotgun (WGS) entry which is preliminary data.</text>
</comment>
<keyword evidence="1" id="KW-0472">Membrane</keyword>
<feature type="transmembrane region" description="Helical" evidence="1">
    <location>
        <begin position="96"/>
        <end position="119"/>
    </location>
</feature>
<keyword evidence="1" id="KW-1133">Transmembrane helix</keyword>
<dbReference type="Proteomes" id="UP000234323">
    <property type="component" value="Unassembled WGS sequence"/>
</dbReference>
<protein>
    <submittedName>
        <fullName evidence="2">Uncharacterized protein</fullName>
    </submittedName>
</protein>
<name>A0A2I1GVW3_9GLOM</name>
<evidence type="ECO:0000256" key="1">
    <source>
        <dbReference type="SAM" id="Phobius"/>
    </source>
</evidence>
<reference evidence="2 3" key="1">
    <citation type="submission" date="2015-10" db="EMBL/GenBank/DDBJ databases">
        <title>Genome analyses suggest a sexual origin of heterokaryosis in a supposedly ancient asexual fungus.</title>
        <authorList>
            <person name="Ropars J."/>
            <person name="Sedzielewska K."/>
            <person name="Noel J."/>
            <person name="Charron P."/>
            <person name="Farinelli L."/>
            <person name="Marton T."/>
            <person name="Kruger M."/>
            <person name="Pelin A."/>
            <person name="Brachmann A."/>
            <person name="Corradi N."/>
        </authorList>
    </citation>
    <scope>NUCLEOTIDE SEQUENCE [LARGE SCALE GENOMIC DNA]</scope>
    <source>
        <strain evidence="2 3">A4</strain>
    </source>
</reference>
<dbReference type="EMBL" id="LLXI01000917">
    <property type="protein sequence ID" value="PKY50768.1"/>
    <property type="molecule type" value="Genomic_DNA"/>
</dbReference>
<evidence type="ECO:0000313" key="2">
    <source>
        <dbReference type="EMBL" id="PKY50768.1"/>
    </source>
</evidence>
<feature type="transmembrane region" description="Helical" evidence="1">
    <location>
        <begin position="140"/>
        <end position="163"/>
    </location>
</feature>
<keyword evidence="1" id="KW-0812">Transmembrane</keyword>
<feature type="transmembrane region" description="Helical" evidence="1">
    <location>
        <begin position="193"/>
        <end position="213"/>
    </location>
</feature>
<accession>A0A2I1GVW3</accession>
<proteinExistence type="predicted"/>
<gene>
    <name evidence="2" type="ORF">RhiirA4_467409</name>
</gene>
<sequence length="261" mass="30740">MARPEYSFSSLSSIAAIFYLIFHKSDYQVLEESPLLKPFNEVLEFTKFCFNLHSIKLTEDSYKSYIYEFIFSKIIILYDSIIILLIYVLIILPYILVFALSLTTIMEIIISFISSIYTTCRLYENNLNGFKKNSNYILKIFHFITILCTPFVLIFWMMILVIYTISYKFFWITAVANAILTIFSIYKKNGFNNVIISYLIIIIKIFLTLYNFISDSLSLSCIDIELDELIYLFFGIDIDKFSKDTLYEADNVINLLTLFFY</sequence>
<feature type="transmembrane region" description="Helical" evidence="1">
    <location>
        <begin position="169"/>
        <end position="186"/>
    </location>
</feature>
<organism evidence="2 3">
    <name type="scientific">Rhizophagus irregularis</name>
    <dbReference type="NCBI Taxonomy" id="588596"/>
    <lineage>
        <taxon>Eukaryota</taxon>
        <taxon>Fungi</taxon>
        <taxon>Fungi incertae sedis</taxon>
        <taxon>Mucoromycota</taxon>
        <taxon>Glomeromycotina</taxon>
        <taxon>Glomeromycetes</taxon>
        <taxon>Glomerales</taxon>
        <taxon>Glomeraceae</taxon>
        <taxon>Rhizophagus</taxon>
    </lineage>
</organism>